<dbReference type="AlphaFoldDB" id="A0A0U2T5Y2"/>
<organism evidence="4">
    <name type="scientific">Pseudodiaptomus poplesia</name>
    <dbReference type="NCBI Taxonomy" id="213370"/>
    <lineage>
        <taxon>Eukaryota</taxon>
        <taxon>Metazoa</taxon>
        <taxon>Ecdysozoa</taxon>
        <taxon>Arthropoda</taxon>
        <taxon>Crustacea</taxon>
        <taxon>Multicrustacea</taxon>
        <taxon>Hexanauplia</taxon>
        <taxon>Copepoda</taxon>
        <taxon>Calanoida</taxon>
        <taxon>Pseudodiaptomidae</taxon>
        <taxon>Pseudodiaptomus</taxon>
    </lineage>
</organism>
<dbReference type="PANTHER" id="PTHR11955">
    <property type="entry name" value="FATTY ACID BINDING PROTEIN"/>
    <property type="match status" value="1"/>
</dbReference>
<evidence type="ECO:0000256" key="1">
    <source>
        <dbReference type="ARBA" id="ARBA00008390"/>
    </source>
</evidence>
<comment type="similarity">
    <text evidence="1">Belongs to the calycin superfamily. Fatty-acid binding protein (FABP) family.</text>
</comment>
<dbReference type="GO" id="GO:0005504">
    <property type="term" value="F:fatty acid binding"/>
    <property type="evidence" value="ECO:0007669"/>
    <property type="project" value="UniProtKB-ARBA"/>
</dbReference>
<dbReference type="InterPro" id="IPR012674">
    <property type="entry name" value="Calycin"/>
</dbReference>
<sequence length="137" mass="15164">MDSFKGKYERVSADNYEEFLKALGVGLLLRKAATVSTPVMEVSEESGTWTIKTSTSLKTMELKFKIGEEFEETTQDGREVTALVTLDGNKLVTVQKAKKDGVASTKSIREFNGDEVVCTLTIDGNDDLVCVQKFKRV</sequence>
<dbReference type="Pfam" id="PF00061">
    <property type="entry name" value="Lipocalin"/>
    <property type="match status" value="1"/>
</dbReference>
<dbReference type="SUPFAM" id="SSF50814">
    <property type="entry name" value="Lipocalins"/>
    <property type="match status" value="1"/>
</dbReference>
<dbReference type="FunFam" id="2.40.128.20:FF:000001">
    <property type="entry name" value="Fatty acid-binding protein, adipocyte"/>
    <property type="match status" value="1"/>
</dbReference>
<evidence type="ECO:0000256" key="2">
    <source>
        <dbReference type="ARBA" id="ARBA00023121"/>
    </source>
</evidence>
<proteinExistence type="evidence at transcript level"/>
<dbReference type="InterPro" id="IPR000566">
    <property type="entry name" value="Lipocln_cytosolic_FA-bd_dom"/>
</dbReference>
<keyword evidence="2" id="KW-0446">Lipid-binding</keyword>
<evidence type="ECO:0000259" key="3">
    <source>
        <dbReference type="Pfam" id="PF00061"/>
    </source>
</evidence>
<dbReference type="EMBL" id="KT755063">
    <property type="protein sequence ID" value="ALS04897.1"/>
    <property type="molecule type" value="mRNA"/>
</dbReference>
<name>A0A0U2T5Y2_9MAXI</name>
<dbReference type="InterPro" id="IPR031259">
    <property type="entry name" value="ILBP"/>
</dbReference>
<dbReference type="CDD" id="cd00742">
    <property type="entry name" value="FABP"/>
    <property type="match status" value="1"/>
</dbReference>
<feature type="domain" description="Lipocalin/cytosolic fatty-acid binding" evidence="3">
    <location>
        <begin position="6"/>
        <end position="120"/>
    </location>
</feature>
<dbReference type="PRINTS" id="PR00178">
    <property type="entry name" value="FATTYACIDBP"/>
</dbReference>
<protein>
    <submittedName>
        <fullName evidence="4">Cellular retinoic acid-binding protein 2</fullName>
    </submittedName>
</protein>
<dbReference type="InterPro" id="IPR000463">
    <property type="entry name" value="Fatty_acid-bd"/>
</dbReference>
<accession>A0A0U2T5Y2</accession>
<dbReference type="Gene3D" id="2.40.128.20">
    <property type="match status" value="1"/>
</dbReference>
<evidence type="ECO:0000313" key="4">
    <source>
        <dbReference type="EMBL" id="ALS04897.1"/>
    </source>
</evidence>
<reference evidence="4" key="1">
    <citation type="journal article" date="2015" name="Sci. Rep.">
        <title>Spliced leader RNA trans-splicing discovered in copepods.</title>
        <authorList>
            <person name="Yang F."/>
            <person name="Xu D."/>
            <person name="Zhuang Y."/>
            <person name="Yi X."/>
            <person name="Huang Y."/>
            <person name="Chen H."/>
            <person name="Lin S."/>
            <person name="Campbell D.A."/>
            <person name="Sturm N.R."/>
            <person name="Liu G."/>
            <person name="Zhang H."/>
        </authorList>
    </citation>
    <scope>NUCLEOTIDE SEQUENCE</scope>
</reference>